<protein>
    <recommendedName>
        <fullName evidence="1">DUF4340 domain-containing protein</fullName>
    </recommendedName>
</protein>
<organism evidence="2 3">
    <name type="scientific">Enhygromyxa salina</name>
    <dbReference type="NCBI Taxonomy" id="215803"/>
    <lineage>
        <taxon>Bacteria</taxon>
        <taxon>Pseudomonadati</taxon>
        <taxon>Myxococcota</taxon>
        <taxon>Polyangia</taxon>
        <taxon>Nannocystales</taxon>
        <taxon>Nannocystaceae</taxon>
        <taxon>Enhygromyxa</taxon>
    </lineage>
</organism>
<dbReference type="EMBL" id="PVNL01000104">
    <property type="protein sequence ID" value="PRQ04019.1"/>
    <property type="molecule type" value="Genomic_DNA"/>
</dbReference>
<accession>A0A2S9YFZ3</accession>
<feature type="domain" description="DUF4340" evidence="1">
    <location>
        <begin position="76"/>
        <end position="314"/>
    </location>
</feature>
<proteinExistence type="predicted"/>
<dbReference type="RefSeq" id="WP_106092025.1">
    <property type="nucleotide sequence ID" value="NZ_PVNL01000104.1"/>
</dbReference>
<reference evidence="2 3" key="1">
    <citation type="submission" date="2018-03" db="EMBL/GenBank/DDBJ databases">
        <title>Draft Genome Sequences of the Obligatory Marine Myxobacteria Enhygromyxa salina SWB007.</title>
        <authorList>
            <person name="Poehlein A."/>
            <person name="Moghaddam J.A."/>
            <person name="Harms H."/>
            <person name="Alanjari M."/>
            <person name="Koenig G.M."/>
            <person name="Daniel R."/>
            <person name="Schaeberle T.F."/>
        </authorList>
    </citation>
    <scope>NUCLEOTIDE SEQUENCE [LARGE SCALE GENOMIC DNA]</scope>
    <source>
        <strain evidence="2 3">SWB007</strain>
    </source>
</reference>
<dbReference type="AlphaFoldDB" id="A0A2S9YFZ3"/>
<comment type="caution">
    <text evidence="2">The sequence shown here is derived from an EMBL/GenBank/DDBJ whole genome shotgun (WGS) entry which is preliminary data.</text>
</comment>
<dbReference type="Pfam" id="PF14238">
    <property type="entry name" value="DUF4340"/>
    <property type="match status" value="1"/>
</dbReference>
<evidence type="ECO:0000313" key="3">
    <source>
        <dbReference type="Proteomes" id="UP000238823"/>
    </source>
</evidence>
<evidence type="ECO:0000313" key="2">
    <source>
        <dbReference type="EMBL" id="PRQ04019.1"/>
    </source>
</evidence>
<dbReference type="Proteomes" id="UP000238823">
    <property type="component" value="Unassembled WGS sequence"/>
</dbReference>
<name>A0A2S9YFZ3_9BACT</name>
<evidence type="ECO:0000259" key="1">
    <source>
        <dbReference type="Pfam" id="PF14238"/>
    </source>
</evidence>
<dbReference type="InterPro" id="IPR025641">
    <property type="entry name" value="DUF4340"/>
</dbReference>
<gene>
    <name evidence="2" type="ORF">ENSA7_51300</name>
</gene>
<dbReference type="OrthoDB" id="7325241at2"/>
<sequence length="457" mass="50031">MTRGTVIMGVLALLSFVGAMSMRPVEVAPPTFQDTGEALFPEFVDPNAATFLEVKDYDEESAQLTSFSVKLEDGKWVIPSHNNYPADGTEQMGKAAASFISVTKDVVRSDDPKEHAEFGVVDPEDEAAAKDSRGRRVTIKDASGTNLVDVIIGKDVPERQGFKFVRYPGENRVYAVELDPQVSTGFTDWIEDDLLKMESDDIVAVLSNSYSVVEGTDPVTGEKTTKLENDNPMYFELSDSGAFGADGQPSAEWATAAPPVFGPDGARIDPATWEGEEPLPQPATAPEGKELNPTKVKQIVGASDRMKIVGVRPRAARLDPFEMKSKGFFLVGEPPRLSLLGNEGEVHLISNDGVIYTLFFGEVTYATGEALSAGGEEDAVEEGEDASRANRYMFVNVSYDARRDQSAGAPAIDGEPRGEARAQMLAERFERWYYVIQDSSFVQVHKVPDDFWRDLKE</sequence>